<keyword evidence="3" id="KW-1185">Reference proteome</keyword>
<dbReference type="OrthoDB" id="349531at2759"/>
<feature type="compositionally biased region" description="Low complexity" evidence="2">
    <location>
        <begin position="561"/>
        <end position="576"/>
    </location>
</feature>
<evidence type="ECO:0000256" key="2">
    <source>
        <dbReference type="SAM" id="MobiDB-lite"/>
    </source>
</evidence>
<dbReference type="Proteomes" id="UP000515125">
    <property type="component" value="Unplaced"/>
</dbReference>
<dbReference type="RefSeq" id="XP_026191666.1">
    <property type="nucleotide sequence ID" value="XM_026335881.1"/>
</dbReference>
<feature type="compositionally biased region" description="Basic and acidic residues" evidence="2">
    <location>
        <begin position="202"/>
        <end position="214"/>
    </location>
</feature>
<reference evidence="4" key="1">
    <citation type="submission" date="2025-08" db="UniProtKB">
        <authorList>
            <consortium name="RefSeq"/>
        </authorList>
    </citation>
    <scope>IDENTIFICATION</scope>
</reference>
<name>A0A6P6RUY6_9EIME</name>
<evidence type="ECO:0000256" key="1">
    <source>
        <dbReference type="SAM" id="Coils"/>
    </source>
</evidence>
<feature type="compositionally biased region" description="Low complexity" evidence="2">
    <location>
        <begin position="215"/>
        <end position="232"/>
    </location>
</feature>
<feature type="region of interest" description="Disordered" evidence="2">
    <location>
        <begin position="561"/>
        <end position="582"/>
    </location>
</feature>
<keyword evidence="1" id="KW-0175">Coiled coil</keyword>
<accession>A0A6P6RUY6</accession>
<proteinExistence type="predicted"/>
<gene>
    <name evidence="4" type="primary">LOC113146967</name>
</gene>
<organism evidence="3 4">
    <name type="scientific">Cyclospora cayetanensis</name>
    <dbReference type="NCBI Taxonomy" id="88456"/>
    <lineage>
        <taxon>Eukaryota</taxon>
        <taxon>Sar</taxon>
        <taxon>Alveolata</taxon>
        <taxon>Apicomplexa</taxon>
        <taxon>Conoidasida</taxon>
        <taxon>Coccidia</taxon>
        <taxon>Eucoccidiorida</taxon>
        <taxon>Eimeriorina</taxon>
        <taxon>Eimeriidae</taxon>
        <taxon>Cyclospora</taxon>
    </lineage>
</organism>
<feature type="compositionally biased region" description="Polar residues" evidence="2">
    <location>
        <begin position="162"/>
        <end position="173"/>
    </location>
</feature>
<protein>
    <submittedName>
        <fullName evidence="4">Uncharacterized protein LOC113146967</fullName>
    </submittedName>
</protein>
<feature type="region of interest" description="Disordered" evidence="2">
    <location>
        <begin position="202"/>
        <end position="232"/>
    </location>
</feature>
<dbReference type="GeneID" id="113146967"/>
<feature type="compositionally biased region" description="Low complexity" evidence="2">
    <location>
        <begin position="148"/>
        <end position="159"/>
    </location>
</feature>
<feature type="region of interest" description="Disordered" evidence="2">
    <location>
        <begin position="134"/>
        <end position="189"/>
    </location>
</feature>
<feature type="coiled-coil region" evidence="1">
    <location>
        <begin position="614"/>
        <end position="645"/>
    </location>
</feature>
<feature type="compositionally biased region" description="Low complexity" evidence="2">
    <location>
        <begin position="82"/>
        <end position="94"/>
    </location>
</feature>
<feature type="region of interest" description="Disordered" evidence="2">
    <location>
        <begin position="82"/>
        <end position="107"/>
    </location>
</feature>
<evidence type="ECO:0000313" key="4">
    <source>
        <dbReference type="RefSeq" id="XP_026191666.1"/>
    </source>
</evidence>
<sequence>MFRDEQQSLFTPSAGPQRAAVAAAAAALTDTALQQEAFPPATLAPTPIAAPDRLARAASGVREVKRRKKKEKTEEEVAATAAANAATRSRAATTDTAGVCRSQARTPHDSAAAANAAAAGLEGSATTCTAAHTTSTAAKPYERRNSSAPATAAAAVAGALQSPDSPQHKPWSTQHDQSHWQQNQQQTRPLENHSWLSALQRHDEDRASSRDQHQYRLQLQQQQQQQQPQHQDQAVNKAYFGYPPSNAVMLQDSPTAIVQLDPQQTRQQERGEVPHDSDTDTWYNCDRLTDHDIFCEGVQYQQEEQRQPPYSPERVEWRRVDSWCGGSGSSHRSSSEGSLATFHSSCNSFHSSSEVHMDSGWCRWVDRQWSLWTDAAPLLRSLCSYSTYFVSDRYLILDLPFPVAARGAMLRCAESIGSLLRTDSNRSSTSTEMGDASLAQTGRFAAAGRNMYPEQPEQESHRAQEYYAAEDPERQQAFGQLGELQVVPPDANLSVVCLDLQLCSIVSVSCTSTQPFPMQRFPGEEDCAFQAMVNFSRLSASRRAAAAAARWIEAASRRLNLDSGSSSSSLSVSGNSMEPNPAHWTARGAESDVRDPAVVEAVSAQLIYEWKSYSRKYRQVLRQLLQQQQQQQQRSNLQVQQQRTEVQQNAQNVLLADLLLSAAKAKAAAKCHSHQRSA</sequence>
<dbReference type="AlphaFoldDB" id="A0A6P6RUY6"/>
<evidence type="ECO:0000313" key="3">
    <source>
        <dbReference type="Proteomes" id="UP000515125"/>
    </source>
</evidence>